<evidence type="ECO:0000259" key="9">
    <source>
        <dbReference type="Pfam" id="PF05572"/>
    </source>
</evidence>
<dbReference type="PANTHER" id="PTHR47466:SF1">
    <property type="entry name" value="METALLOPROTEASE MEP1 (AFU_ORTHOLOGUE AFUA_1G07730)-RELATED"/>
    <property type="match status" value="1"/>
</dbReference>
<dbReference type="EMBL" id="BJYT01000045">
    <property type="protein sequence ID" value="GEO12207.1"/>
    <property type="molecule type" value="Genomic_DNA"/>
</dbReference>
<sequence>MKTLSTALLATLFLAVSCSKQEAKIEQPEEEQAVETAAITHRSCASQEVLEEQLRADPRLRQRMSEIEAFTQRAIENPKAFKLDGDTIEIPVVVHVLWNTPAQDISDAQVQSQISVLNEDFQNKNTDGTLLPANSFQAVRSQGLPVRFVLAQAIHKYTKTSSFSSNDAVKNSKRGGDNAIDAAENLNIWVCNLGQGLLGYAQFPGGSLSTDGVVILYKAFGSRAKVPGGTFTTSYDLGRTATHEVGHWMNLRHIWGDDNGACSGSDLVTDTPNQGAENYGTPTYPHTSCSNGSKGDMFMNYMDYTDDKAMYMFSANQKDRMMAIFTASGPRSKMGD</sequence>
<evidence type="ECO:0000256" key="1">
    <source>
        <dbReference type="ARBA" id="ARBA00008721"/>
    </source>
</evidence>
<evidence type="ECO:0000313" key="10">
    <source>
        <dbReference type="EMBL" id="GEO12207.1"/>
    </source>
</evidence>
<dbReference type="Pfam" id="PF05572">
    <property type="entry name" value="Peptidase_M43"/>
    <property type="match status" value="1"/>
</dbReference>
<dbReference type="PROSITE" id="PS51257">
    <property type="entry name" value="PROKAR_LIPOPROTEIN"/>
    <property type="match status" value="1"/>
</dbReference>
<dbReference type="CDD" id="cd04275">
    <property type="entry name" value="ZnMc_pappalysin_like"/>
    <property type="match status" value="1"/>
</dbReference>
<keyword evidence="2 10" id="KW-0645">Protease</keyword>
<evidence type="ECO:0000256" key="4">
    <source>
        <dbReference type="ARBA" id="ARBA00022729"/>
    </source>
</evidence>
<keyword evidence="7 10" id="KW-0482">Metalloprotease</keyword>
<name>A0A512BK62_9BACT</name>
<keyword evidence="4" id="KW-0732">Signal</keyword>
<dbReference type="PANTHER" id="PTHR47466">
    <property type="match status" value="1"/>
</dbReference>
<gene>
    <name evidence="10" type="ORF">SAE01_47030</name>
</gene>
<organism evidence="10 11">
    <name type="scientific">Segetibacter aerophilus</name>
    <dbReference type="NCBI Taxonomy" id="670293"/>
    <lineage>
        <taxon>Bacteria</taxon>
        <taxon>Pseudomonadati</taxon>
        <taxon>Bacteroidota</taxon>
        <taxon>Chitinophagia</taxon>
        <taxon>Chitinophagales</taxon>
        <taxon>Chitinophagaceae</taxon>
        <taxon>Segetibacter</taxon>
    </lineage>
</organism>
<evidence type="ECO:0000256" key="7">
    <source>
        <dbReference type="ARBA" id="ARBA00023049"/>
    </source>
</evidence>
<comment type="similarity">
    <text evidence="1">Belongs to the peptidase M43B family.</text>
</comment>
<dbReference type="GO" id="GO:0008237">
    <property type="term" value="F:metallopeptidase activity"/>
    <property type="evidence" value="ECO:0007669"/>
    <property type="project" value="UniProtKB-KW"/>
</dbReference>
<keyword evidence="3" id="KW-0479">Metal-binding</keyword>
<reference evidence="10 11" key="1">
    <citation type="submission" date="2019-07" db="EMBL/GenBank/DDBJ databases">
        <title>Whole genome shotgun sequence of Segetibacter aerophilus NBRC 106135.</title>
        <authorList>
            <person name="Hosoyama A."/>
            <person name="Uohara A."/>
            <person name="Ohji S."/>
            <person name="Ichikawa N."/>
        </authorList>
    </citation>
    <scope>NUCLEOTIDE SEQUENCE [LARGE SCALE GENOMIC DNA]</scope>
    <source>
        <strain evidence="10 11">NBRC 106135</strain>
    </source>
</reference>
<proteinExistence type="inferred from homology"/>
<evidence type="ECO:0000256" key="6">
    <source>
        <dbReference type="ARBA" id="ARBA00022833"/>
    </source>
</evidence>
<dbReference type="AlphaFoldDB" id="A0A512BK62"/>
<dbReference type="Gene3D" id="3.40.390.10">
    <property type="entry name" value="Collagenase (Catalytic Domain)"/>
    <property type="match status" value="1"/>
</dbReference>
<feature type="domain" description="Peptidase M43 pregnancy-associated plasma-A" evidence="9">
    <location>
        <begin position="186"/>
        <end position="324"/>
    </location>
</feature>
<evidence type="ECO:0000256" key="2">
    <source>
        <dbReference type="ARBA" id="ARBA00022670"/>
    </source>
</evidence>
<dbReference type="GO" id="GO:0006508">
    <property type="term" value="P:proteolysis"/>
    <property type="evidence" value="ECO:0007669"/>
    <property type="project" value="UniProtKB-KW"/>
</dbReference>
<dbReference type="InterPro" id="IPR024079">
    <property type="entry name" value="MetalloPept_cat_dom_sf"/>
</dbReference>
<comment type="caution">
    <text evidence="10">The sequence shown here is derived from an EMBL/GenBank/DDBJ whole genome shotgun (WGS) entry which is preliminary data.</text>
</comment>
<evidence type="ECO:0000256" key="5">
    <source>
        <dbReference type="ARBA" id="ARBA00022801"/>
    </source>
</evidence>
<dbReference type="RefSeq" id="WP_147206327.1">
    <property type="nucleotide sequence ID" value="NZ_BJYT01000045.1"/>
</dbReference>
<dbReference type="InterPro" id="IPR008754">
    <property type="entry name" value="Peptidase_M43"/>
</dbReference>
<evidence type="ECO:0000256" key="3">
    <source>
        <dbReference type="ARBA" id="ARBA00022723"/>
    </source>
</evidence>
<dbReference type="SUPFAM" id="SSF55486">
    <property type="entry name" value="Metalloproteases ('zincins'), catalytic domain"/>
    <property type="match status" value="1"/>
</dbReference>
<evidence type="ECO:0000313" key="11">
    <source>
        <dbReference type="Proteomes" id="UP000321513"/>
    </source>
</evidence>
<dbReference type="Proteomes" id="UP000321513">
    <property type="component" value="Unassembled WGS sequence"/>
</dbReference>
<keyword evidence="6" id="KW-0862">Zinc</keyword>
<keyword evidence="5" id="KW-0378">Hydrolase</keyword>
<dbReference type="OrthoDB" id="6278496at2"/>
<protein>
    <submittedName>
        <fullName evidence="10">Zinc metalloprotease</fullName>
    </submittedName>
</protein>
<keyword evidence="8" id="KW-1015">Disulfide bond</keyword>
<keyword evidence="11" id="KW-1185">Reference proteome</keyword>
<dbReference type="GO" id="GO:0046872">
    <property type="term" value="F:metal ion binding"/>
    <property type="evidence" value="ECO:0007669"/>
    <property type="project" value="UniProtKB-KW"/>
</dbReference>
<accession>A0A512BK62</accession>
<evidence type="ECO:0000256" key="8">
    <source>
        <dbReference type="ARBA" id="ARBA00023157"/>
    </source>
</evidence>